<evidence type="ECO:0008006" key="13">
    <source>
        <dbReference type="Google" id="ProtNLM"/>
    </source>
</evidence>
<accession>A0AAD4U8X0</accession>
<dbReference type="GO" id="GO:0006355">
    <property type="term" value="P:regulation of DNA-templated transcription"/>
    <property type="evidence" value="ECO:0007669"/>
    <property type="project" value="InterPro"/>
</dbReference>
<comment type="subcellular location">
    <subcellularLocation>
        <location evidence="1">Nucleus</location>
    </subcellularLocation>
</comment>
<keyword evidence="5" id="KW-0862">Zinc</keyword>
<keyword evidence="8" id="KW-0539">Nucleus</keyword>
<name>A0AAD4U8X0_OVIAM</name>
<dbReference type="GO" id="GO:0008270">
    <property type="term" value="F:zinc ion binding"/>
    <property type="evidence" value="ECO:0007669"/>
    <property type="project" value="UniProtKB-KW"/>
</dbReference>
<sequence length="397" mass="44250">MGVTRSCTVNRPTAPRGGGKNVVIGSSQESVSLALSTTARRGRVQVVHRRMAIQGPRKVSLEDTKLRYDRAPLRTRVNANSVERCRVFECVVNDPPVSFLMQQNLPVTKPCPVHQRRMEVDAEEKRHRTRSKGVRVPVEPAIQELFSCPTPGCDGSGHVSGKYARHRSVYGCPLAKKRKTQDKQPQEPAPKRKPFTVKADSSSVDECYDSDGSEDADEKEEDEDEEDESDEDEEQREDEEEDEDGDREDEEEMDEEDEDEEDHEEEEEDEDEEDEEEDEDDEEDNGNPPRALGSGGRAAPRAQRAPWLSLSVEKSAEHPLDLRSERSSPNLLTRLRCARLCSLAAFIQKVRSAFPPVLPPRGPVLSRSGGGGVDVAQPAGLHGTWKLGVTPAHELVK</sequence>
<protein>
    <recommendedName>
        <fullName evidence="13">Myelin transcription factor 1-like protein</fullName>
    </recommendedName>
</protein>
<organism evidence="11 12">
    <name type="scientific">Ovis ammon polii</name>
    <dbReference type="NCBI Taxonomy" id="230172"/>
    <lineage>
        <taxon>Eukaryota</taxon>
        <taxon>Metazoa</taxon>
        <taxon>Chordata</taxon>
        <taxon>Craniata</taxon>
        <taxon>Vertebrata</taxon>
        <taxon>Euteleostomi</taxon>
        <taxon>Mammalia</taxon>
        <taxon>Eutheria</taxon>
        <taxon>Laurasiatheria</taxon>
        <taxon>Artiodactyla</taxon>
        <taxon>Ruminantia</taxon>
        <taxon>Pecora</taxon>
        <taxon>Bovidae</taxon>
        <taxon>Caprinae</taxon>
        <taxon>Ovis</taxon>
    </lineage>
</organism>
<reference evidence="11" key="1">
    <citation type="submission" date="2022-03" db="EMBL/GenBank/DDBJ databases">
        <title>Genomic analyses of argali, domestic sheep and their hybrids provide insights into chromosomal evolution, heterosis and genetic basis of agronomic traits.</title>
        <authorList>
            <person name="Li M."/>
        </authorList>
    </citation>
    <scope>NUCLEOTIDE SEQUENCE</scope>
    <source>
        <strain evidence="11">CAU-MHL-2022a</strain>
        <tissue evidence="11">Skin</tissue>
    </source>
</reference>
<feature type="region of interest" description="Disordered" evidence="10">
    <location>
        <begin position="174"/>
        <end position="306"/>
    </location>
</feature>
<gene>
    <name evidence="11" type="ORF">MG293_007992</name>
</gene>
<evidence type="ECO:0000313" key="12">
    <source>
        <dbReference type="Proteomes" id="UP001214576"/>
    </source>
</evidence>
<dbReference type="AlphaFoldDB" id="A0AAD4U8X0"/>
<keyword evidence="4 9" id="KW-0863">Zinc-finger</keyword>
<feature type="compositionally biased region" description="Low complexity" evidence="10">
    <location>
        <begin position="297"/>
        <end position="306"/>
    </location>
</feature>
<dbReference type="PROSITE" id="PS51802">
    <property type="entry name" value="ZF_CCHHC"/>
    <property type="match status" value="1"/>
</dbReference>
<evidence type="ECO:0000256" key="6">
    <source>
        <dbReference type="ARBA" id="ARBA00023015"/>
    </source>
</evidence>
<dbReference type="SUPFAM" id="SSF103637">
    <property type="entry name" value="CCHHC domain"/>
    <property type="match status" value="1"/>
</dbReference>
<evidence type="ECO:0000256" key="3">
    <source>
        <dbReference type="ARBA" id="ARBA00022737"/>
    </source>
</evidence>
<evidence type="ECO:0000256" key="8">
    <source>
        <dbReference type="ARBA" id="ARBA00023242"/>
    </source>
</evidence>
<dbReference type="InterPro" id="IPR002515">
    <property type="entry name" value="Znf_C2H2C"/>
</dbReference>
<feature type="compositionally biased region" description="Acidic residues" evidence="10">
    <location>
        <begin position="206"/>
        <end position="285"/>
    </location>
</feature>
<comment type="caution">
    <text evidence="11">The sequence shown here is derived from an EMBL/GenBank/DDBJ whole genome shotgun (WGS) entry which is preliminary data.</text>
</comment>
<dbReference type="Gene3D" id="4.10.320.30">
    <property type="match status" value="1"/>
</dbReference>
<keyword evidence="2" id="KW-0479">Metal-binding</keyword>
<keyword evidence="3" id="KW-0677">Repeat</keyword>
<evidence type="ECO:0000256" key="5">
    <source>
        <dbReference type="ARBA" id="ARBA00022833"/>
    </source>
</evidence>
<dbReference type="EMBL" id="JAKZEL010000007">
    <property type="protein sequence ID" value="KAI4542613.1"/>
    <property type="molecule type" value="Genomic_DNA"/>
</dbReference>
<evidence type="ECO:0000256" key="2">
    <source>
        <dbReference type="ARBA" id="ARBA00022723"/>
    </source>
</evidence>
<evidence type="ECO:0000256" key="9">
    <source>
        <dbReference type="PROSITE-ProRule" id="PRU01143"/>
    </source>
</evidence>
<evidence type="ECO:0000313" key="11">
    <source>
        <dbReference type="EMBL" id="KAI4542613.1"/>
    </source>
</evidence>
<dbReference type="InterPro" id="IPR036060">
    <property type="entry name" value="Znf_C2H2C_sf"/>
</dbReference>
<keyword evidence="7" id="KW-0804">Transcription</keyword>
<dbReference type="Proteomes" id="UP001214576">
    <property type="component" value="Unassembled WGS sequence"/>
</dbReference>
<dbReference type="Pfam" id="PF01530">
    <property type="entry name" value="zf-C2HC"/>
    <property type="match status" value="1"/>
</dbReference>
<evidence type="ECO:0000256" key="7">
    <source>
        <dbReference type="ARBA" id="ARBA00023163"/>
    </source>
</evidence>
<proteinExistence type="predicted"/>
<keyword evidence="12" id="KW-1185">Reference proteome</keyword>
<dbReference type="PANTHER" id="PTHR48147">
    <property type="entry name" value="PROTEIN CBG23787"/>
    <property type="match status" value="1"/>
</dbReference>
<evidence type="ECO:0000256" key="1">
    <source>
        <dbReference type="ARBA" id="ARBA00004123"/>
    </source>
</evidence>
<dbReference type="PANTHER" id="PTHR48147:SF3">
    <property type="entry name" value="MYELIN TRANSCRIPTION FACTOR 1-LIKE PROTEIN"/>
    <property type="match status" value="1"/>
</dbReference>
<evidence type="ECO:0000256" key="10">
    <source>
        <dbReference type="SAM" id="MobiDB-lite"/>
    </source>
</evidence>
<dbReference type="FunFam" id="4.10.320.30:FF:000001">
    <property type="entry name" value="Myelin transcription factor 1-like, a"/>
    <property type="match status" value="1"/>
</dbReference>
<keyword evidence="6" id="KW-0805">Transcription regulation</keyword>
<dbReference type="GO" id="GO:0005634">
    <property type="term" value="C:nucleus"/>
    <property type="evidence" value="ECO:0007669"/>
    <property type="project" value="UniProtKB-SubCell"/>
</dbReference>
<evidence type="ECO:0000256" key="4">
    <source>
        <dbReference type="ARBA" id="ARBA00022771"/>
    </source>
</evidence>